<protein>
    <submittedName>
        <fullName evidence="1">Uncharacterized protein</fullName>
    </submittedName>
</protein>
<accession>A0A8J8NXV8</accession>
<organism evidence="1 2">
    <name type="scientific">Halteria grandinella</name>
    <dbReference type="NCBI Taxonomy" id="5974"/>
    <lineage>
        <taxon>Eukaryota</taxon>
        <taxon>Sar</taxon>
        <taxon>Alveolata</taxon>
        <taxon>Ciliophora</taxon>
        <taxon>Intramacronucleata</taxon>
        <taxon>Spirotrichea</taxon>
        <taxon>Stichotrichia</taxon>
        <taxon>Sporadotrichida</taxon>
        <taxon>Halteriidae</taxon>
        <taxon>Halteria</taxon>
    </lineage>
</organism>
<keyword evidence="2" id="KW-1185">Reference proteome</keyword>
<sequence length="152" mass="18056">MMEIGELKYIDIKEIMIIELKKLDYELERCIIRVISYDQFIVHLPSLLALSTPPKFFRFDYPKSNSYLSFFFLIIWFLKIQFRVSDIDSLIIKRCLQLMKNAFISHSTLYYKAIKYYSQGVVFDTYNQIIIDQNKEGLLADATKQKPELLTT</sequence>
<comment type="caution">
    <text evidence="1">The sequence shown here is derived from an EMBL/GenBank/DDBJ whole genome shotgun (WGS) entry which is preliminary data.</text>
</comment>
<reference evidence="1" key="1">
    <citation type="submission" date="2019-06" db="EMBL/GenBank/DDBJ databases">
        <authorList>
            <person name="Zheng W."/>
        </authorList>
    </citation>
    <scope>NUCLEOTIDE SEQUENCE</scope>
    <source>
        <strain evidence="1">QDHG01</strain>
    </source>
</reference>
<dbReference type="Proteomes" id="UP000785679">
    <property type="component" value="Unassembled WGS sequence"/>
</dbReference>
<proteinExistence type="predicted"/>
<dbReference type="EMBL" id="RRYP01004763">
    <property type="protein sequence ID" value="TNV82604.1"/>
    <property type="molecule type" value="Genomic_DNA"/>
</dbReference>
<name>A0A8J8NXV8_HALGN</name>
<evidence type="ECO:0000313" key="2">
    <source>
        <dbReference type="Proteomes" id="UP000785679"/>
    </source>
</evidence>
<gene>
    <name evidence="1" type="ORF">FGO68_gene13075</name>
</gene>
<evidence type="ECO:0000313" key="1">
    <source>
        <dbReference type="EMBL" id="TNV82604.1"/>
    </source>
</evidence>
<dbReference type="AlphaFoldDB" id="A0A8J8NXV8"/>